<dbReference type="GeneID" id="59454336"/>
<dbReference type="GO" id="GO:0008324">
    <property type="term" value="F:monoatomic cation transmembrane transporter activity"/>
    <property type="evidence" value="ECO:0007669"/>
    <property type="project" value="InterPro"/>
</dbReference>
<keyword evidence="5" id="KW-0472">Membrane</keyword>
<dbReference type="RefSeq" id="WP_193436678.1">
    <property type="nucleotide sequence ID" value="NZ_CP063144.1"/>
</dbReference>
<dbReference type="PANTHER" id="PTHR34584">
    <property type="entry name" value="NA(+)/H(+) ANTIPORTER SUBUNIT E1"/>
    <property type="match status" value="1"/>
</dbReference>
<keyword evidence="4" id="KW-1133">Transmembrane helix</keyword>
<dbReference type="PIRSF" id="PIRSF019239">
    <property type="entry name" value="MrpE"/>
    <property type="match status" value="1"/>
</dbReference>
<keyword evidence="3" id="KW-0812">Transmembrane</keyword>
<dbReference type="AlphaFoldDB" id="A0A7M1UU58"/>
<dbReference type="EMBL" id="CP063144">
    <property type="protein sequence ID" value="QOR94882.1"/>
    <property type="molecule type" value="Genomic_DNA"/>
</dbReference>
<dbReference type="Proteomes" id="UP000593766">
    <property type="component" value="Chromosome"/>
</dbReference>
<accession>A0A7M1UU58</accession>
<evidence type="ECO:0000256" key="3">
    <source>
        <dbReference type="ARBA" id="ARBA00022692"/>
    </source>
</evidence>
<dbReference type="InterPro" id="IPR002758">
    <property type="entry name" value="Cation_antiport_E"/>
</dbReference>
<comment type="subcellular location">
    <subcellularLocation>
        <location evidence="1">Cell membrane</location>
        <topology evidence="1">Multi-pass membrane protein</topology>
    </subcellularLocation>
</comment>
<sequence>MGKVSAIIPTLLLALIYLVYTGSYGVLEVGIALLTGLGVSLLLGQDLVRNPGKLSIARFSRAVAYLVKYFTVVEAKAHWEVIKLILKPSAKYKPAIVRVPYGVSSEYSIVSIANSITNTPGTVVIDVDEDRKLFYVHWINAQALEDQEARKSVSEVFEKDVSKIFE</sequence>
<dbReference type="OrthoDB" id="85180at2157"/>
<evidence type="ECO:0000256" key="4">
    <source>
        <dbReference type="ARBA" id="ARBA00022989"/>
    </source>
</evidence>
<dbReference type="PANTHER" id="PTHR34584:SF1">
    <property type="entry name" value="NA(+)_H(+) ANTIPORTER SUBUNIT E1"/>
    <property type="match status" value="1"/>
</dbReference>
<evidence type="ECO:0000256" key="2">
    <source>
        <dbReference type="ARBA" id="ARBA00022475"/>
    </source>
</evidence>
<evidence type="ECO:0000313" key="6">
    <source>
        <dbReference type="EMBL" id="QOR94882.1"/>
    </source>
</evidence>
<evidence type="ECO:0000313" key="7">
    <source>
        <dbReference type="Proteomes" id="UP000593766"/>
    </source>
</evidence>
<dbReference type="GO" id="GO:0005886">
    <property type="term" value="C:plasma membrane"/>
    <property type="evidence" value="ECO:0007669"/>
    <property type="project" value="UniProtKB-SubCell"/>
</dbReference>
<gene>
    <name evidence="6" type="ORF">IMZ38_02920</name>
</gene>
<dbReference type="Pfam" id="PF01899">
    <property type="entry name" value="MNHE"/>
    <property type="match status" value="1"/>
</dbReference>
<name>A0A7M1UU58_9CREN</name>
<keyword evidence="2" id="KW-1003">Cell membrane</keyword>
<organism evidence="6 7">
    <name type="scientific">Thermosphaera chiliense</name>
    <dbReference type="NCBI Taxonomy" id="3402707"/>
    <lineage>
        <taxon>Archaea</taxon>
        <taxon>Thermoproteota</taxon>
        <taxon>Thermoprotei</taxon>
        <taxon>Desulfurococcales</taxon>
        <taxon>Desulfurococcaceae</taxon>
        <taxon>Thermosphaera</taxon>
    </lineage>
</organism>
<proteinExistence type="predicted"/>
<evidence type="ECO:0000256" key="5">
    <source>
        <dbReference type="ARBA" id="ARBA00023136"/>
    </source>
</evidence>
<evidence type="ECO:0000256" key="1">
    <source>
        <dbReference type="ARBA" id="ARBA00004651"/>
    </source>
</evidence>
<dbReference type="KEGG" id="tcs:IMZ38_02920"/>
<reference evidence="6 7" key="1">
    <citation type="submission" date="2020-10" db="EMBL/GenBank/DDBJ databases">
        <title>Complete genome sequence of Thermosphaera aggregans strain 3507.</title>
        <authorList>
            <person name="Zayulina K.S."/>
            <person name="Elcheninov A.G."/>
            <person name="Toshchakov S.V."/>
            <person name="Kublanov I.V."/>
            <person name="Kochetkova T.V."/>
        </authorList>
    </citation>
    <scope>NUCLEOTIDE SEQUENCE [LARGE SCALE GENOMIC DNA]</scope>
    <source>
        <strain evidence="6 7">3507</strain>
    </source>
</reference>
<keyword evidence="7" id="KW-1185">Reference proteome</keyword>
<protein>
    <submittedName>
        <fullName evidence="6">Na+/H+ antiporter subunit E</fullName>
    </submittedName>
</protein>